<keyword evidence="4" id="KW-1185">Reference proteome</keyword>
<evidence type="ECO:0000256" key="1">
    <source>
        <dbReference type="SAM" id="MobiDB-lite"/>
    </source>
</evidence>
<organism evidence="3 4">
    <name type="scientific">Geothrix oryzae</name>
    <dbReference type="NCBI Taxonomy" id="2927975"/>
    <lineage>
        <taxon>Bacteria</taxon>
        <taxon>Pseudomonadati</taxon>
        <taxon>Acidobacteriota</taxon>
        <taxon>Holophagae</taxon>
        <taxon>Holophagales</taxon>
        <taxon>Holophagaceae</taxon>
        <taxon>Geothrix</taxon>
    </lineage>
</organism>
<feature type="transmembrane region" description="Helical" evidence="2">
    <location>
        <begin position="27"/>
        <end position="46"/>
    </location>
</feature>
<sequence>MRPLPVDGESMHADHASPSRHAEQGGITILTTLGLLVLLTVLVFSLGKSSLRELTVTGTVWQAAKASEAAEAGLDWFILWTNPTNAGSATTAGRETLVTAFNALNAGTTWSDPTINPYLLNSAKPWDRAASLTSTPSTTGSDMVFANTGTGYLQSGSEVKQSFDLMFRFLGTPLVNTVSSGGGNPAGQGSGTGRQSVLFQLQSTGKASIPTGGTYMNYRATREMYLTLIP</sequence>
<accession>A0ABN6V3A5</accession>
<protein>
    <recommendedName>
        <fullName evidence="5">Type 4 fimbrial biogenesis protein PilX N-terminal domain-containing protein</fullName>
    </recommendedName>
</protein>
<dbReference type="EMBL" id="AP027079">
    <property type="protein sequence ID" value="BDU68900.1"/>
    <property type="molecule type" value="Genomic_DNA"/>
</dbReference>
<dbReference type="Proteomes" id="UP001242010">
    <property type="component" value="Chromosome"/>
</dbReference>
<feature type="compositionally biased region" description="Basic and acidic residues" evidence="1">
    <location>
        <begin position="9"/>
        <end position="20"/>
    </location>
</feature>
<feature type="region of interest" description="Disordered" evidence="1">
    <location>
        <begin position="1"/>
        <end position="20"/>
    </location>
</feature>
<reference evidence="4" key="1">
    <citation type="journal article" date="2023" name="Int. J. Syst. Evol. Microbiol.">
        <title>Mesoterricola silvestris gen. nov., sp. nov., Mesoterricola sediminis sp. nov., Geothrix oryzae sp. nov., Geothrix edaphica sp. nov., Geothrix rubra sp. nov., and Geothrix limicola sp. nov., six novel members of Acidobacteriota isolated from soils.</title>
        <authorList>
            <person name="Itoh H."/>
            <person name="Sugisawa Y."/>
            <person name="Mise K."/>
            <person name="Xu Z."/>
            <person name="Kuniyasu M."/>
            <person name="Ushijima N."/>
            <person name="Kawano K."/>
            <person name="Kobayashi E."/>
            <person name="Shiratori Y."/>
            <person name="Masuda Y."/>
            <person name="Senoo K."/>
        </authorList>
    </citation>
    <scope>NUCLEOTIDE SEQUENCE [LARGE SCALE GENOMIC DNA]</scope>
    <source>
        <strain evidence="4">Red222</strain>
    </source>
</reference>
<evidence type="ECO:0000313" key="4">
    <source>
        <dbReference type="Proteomes" id="UP001242010"/>
    </source>
</evidence>
<evidence type="ECO:0000313" key="3">
    <source>
        <dbReference type="EMBL" id="BDU68900.1"/>
    </source>
</evidence>
<evidence type="ECO:0000256" key="2">
    <source>
        <dbReference type="SAM" id="Phobius"/>
    </source>
</evidence>
<keyword evidence="2" id="KW-0812">Transmembrane</keyword>
<proteinExistence type="predicted"/>
<evidence type="ECO:0008006" key="5">
    <source>
        <dbReference type="Google" id="ProtNLM"/>
    </source>
</evidence>
<name>A0ABN6V3A5_9BACT</name>
<gene>
    <name evidence="3" type="ORF">GETHOR_10010</name>
</gene>
<keyword evidence="2" id="KW-1133">Transmembrane helix</keyword>
<keyword evidence="2" id="KW-0472">Membrane</keyword>